<evidence type="ECO:0000256" key="2">
    <source>
        <dbReference type="ARBA" id="ARBA00022559"/>
    </source>
</evidence>
<protein>
    <recommendedName>
        <fullName evidence="15">Peroxidase</fullName>
        <ecNumber evidence="15">1.11.1.-</ecNumber>
    </recommendedName>
</protein>
<evidence type="ECO:0000256" key="3">
    <source>
        <dbReference type="ARBA" id="ARBA00022617"/>
    </source>
</evidence>
<keyword evidence="2 15" id="KW-0575">Peroxidase</keyword>
<feature type="region of interest" description="Disordered" evidence="16">
    <location>
        <begin position="350"/>
        <end position="373"/>
    </location>
</feature>
<dbReference type="InterPro" id="IPR024589">
    <property type="entry name" value="Ligninase_C"/>
</dbReference>
<keyword evidence="19" id="KW-1185">Reference proteome</keyword>
<dbReference type="Proteomes" id="UP000703269">
    <property type="component" value="Unassembled WGS sequence"/>
</dbReference>
<dbReference type="InterPro" id="IPR019793">
    <property type="entry name" value="Peroxidases_heam-ligand_BS"/>
</dbReference>
<evidence type="ECO:0000256" key="9">
    <source>
        <dbReference type="ARBA" id="ARBA00023180"/>
    </source>
</evidence>
<dbReference type="AlphaFoldDB" id="A0A9P3LCC7"/>
<feature type="binding site" evidence="12">
    <location>
        <position position="205"/>
    </location>
    <ligand>
        <name>Ca(2+)</name>
        <dbReference type="ChEBI" id="CHEBI:29108"/>
        <label>2</label>
    </ligand>
</feature>
<evidence type="ECO:0000313" key="18">
    <source>
        <dbReference type="EMBL" id="GJE89038.1"/>
    </source>
</evidence>
<evidence type="ECO:0000256" key="11">
    <source>
        <dbReference type="PIRSR" id="PIRSR601621-1"/>
    </source>
</evidence>
<keyword evidence="10" id="KW-0439">Lignin degradation</keyword>
<comment type="caution">
    <text evidence="18">The sequence shown here is derived from an EMBL/GenBank/DDBJ whole genome shotgun (WGS) entry which is preliminary data.</text>
</comment>
<feature type="site" description="Transition state stabilizer" evidence="13">
    <location>
        <position position="71"/>
    </location>
</feature>
<keyword evidence="6 15" id="KW-0560">Oxidoreductase</keyword>
<feature type="binding site" evidence="12">
    <location>
        <position position="76"/>
    </location>
    <ligand>
        <name>Ca(2+)</name>
        <dbReference type="ChEBI" id="CHEBI:29108"/>
        <label>1</label>
    </ligand>
</feature>
<keyword evidence="12 15" id="KW-0106">Calcium</keyword>
<dbReference type="Gene3D" id="1.10.520.10">
    <property type="match status" value="1"/>
</dbReference>
<keyword evidence="9" id="KW-0325">Glycoprotein</keyword>
<feature type="chain" id="PRO_5040537988" description="Peroxidase" evidence="15">
    <location>
        <begin position="22"/>
        <end position="373"/>
    </location>
</feature>
<evidence type="ECO:0000256" key="6">
    <source>
        <dbReference type="ARBA" id="ARBA00023002"/>
    </source>
</evidence>
<feature type="binding site" evidence="12">
    <location>
        <position position="229"/>
    </location>
    <ligand>
        <name>Ca(2+)</name>
        <dbReference type="ChEBI" id="CHEBI:29108"/>
        <label>2</label>
    </ligand>
</feature>
<evidence type="ECO:0000256" key="15">
    <source>
        <dbReference type="RuleBase" id="RU363051"/>
    </source>
</evidence>
<dbReference type="PANTHER" id="PTHR31356">
    <property type="entry name" value="THYLAKOID LUMENAL 29 KDA PROTEIN, CHLOROPLASTIC-RELATED"/>
    <property type="match status" value="1"/>
</dbReference>
<dbReference type="PROSITE" id="PS00435">
    <property type="entry name" value="PEROXIDASE_1"/>
    <property type="match status" value="1"/>
</dbReference>
<dbReference type="PRINTS" id="PR00458">
    <property type="entry name" value="PEROXIDASE"/>
</dbReference>
<dbReference type="PRINTS" id="PR00462">
    <property type="entry name" value="LIGNINASE"/>
</dbReference>
<keyword evidence="3 12" id="KW-0349">Heme</keyword>
<evidence type="ECO:0000256" key="13">
    <source>
        <dbReference type="PIRSR" id="PIRSR601621-3"/>
    </source>
</evidence>
<evidence type="ECO:0000256" key="16">
    <source>
        <dbReference type="SAM" id="MobiDB-lite"/>
    </source>
</evidence>
<dbReference type="OrthoDB" id="2113341at2759"/>
<organism evidence="18 19">
    <name type="scientific">Phanerochaete sordida</name>
    <dbReference type="NCBI Taxonomy" id="48140"/>
    <lineage>
        <taxon>Eukaryota</taxon>
        <taxon>Fungi</taxon>
        <taxon>Dikarya</taxon>
        <taxon>Basidiomycota</taxon>
        <taxon>Agaricomycotina</taxon>
        <taxon>Agaricomycetes</taxon>
        <taxon>Polyporales</taxon>
        <taxon>Phanerochaetaceae</taxon>
        <taxon>Phanerochaete</taxon>
    </lineage>
</organism>
<name>A0A9P3LCC7_9APHY</name>
<feature type="compositionally biased region" description="Polar residues" evidence="16">
    <location>
        <begin position="352"/>
        <end position="366"/>
    </location>
</feature>
<dbReference type="SUPFAM" id="SSF48113">
    <property type="entry name" value="Heme-dependent peroxidases"/>
    <property type="match status" value="1"/>
</dbReference>
<dbReference type="Gene3D" id="1.10.420.10">
    <property type="entry name" value="Peroxidase, domain 2"/>
    <property type="match status" value="1"/>
</dbReference>
<comment type="cofactor">
    <cofactor evidence="12 15">
        <name>Ca(2+)</name>
        <dbReference type="ChEBI" id="CHEBI:29108"/>
    </cofactor>
    <text evidence="12 15">Binds 2 calcium ions per subunit.</text>
</comment>
<dbReference type="PROSITE" id="PS00436">
    <property type="entry name" value="PEROXIDASE_2"/>
    <property type="match status" value="1"/>
</dbReference>
<dbReference type="Pfam" id="PF00141">
    <property type="entry name" value="peroxidase"/>
    <property type="match status" value="1"/>
</dbReference>
<feature type="binding site" evidence="12">
    <location>
        <position position="94"/>
    </location>
    <ligand>
        <name>Ca(2+)</name>
        <dbReference type="ChEBI" id="CHEBI:29108"/>
        <label>1</label>
    </ligand>
</feature>
<evidence type="ECO:0000313" key="19">
    <source>
        <dbReference type="Proteomes" id="UP000703269"/>
    </source>
</evidence>
<dbReference type="InterPro" id="IPR001621">
    <property type="entry name" value="Ligninase"/>
</dbReference>
<feature type="disulfide bond" evidence="14">
    <location>
        <begin position="277"/>
        <end position="346"/>
    </location>
</feature>
<evidence type="ECO:0000256" key="4">
    <source>
        <dbReference type="ARBA" id="ARBA00022723"/>
    </source>
</evidence>
<evidence type="ECO:0000256" key="14">
    <source>
        <dbReference type="PIRSR" id="PIRSR601621-4"/>
    </source>
</evidence>
<feature type="signal peptide" evidence="15">
    <location>
        <begin position="1"/>
        <end position="21"/>
    </location>
</feature>
<dbReference type="InterPro" id="IPR019794">
    <property type="entry name" value="Peroxidases_AS"/>
</dbReference>
<evidence type="ECO:0000256" key="1">
    <source>
        <dbReference type="ARBA" id="ARBA00006089"/>
    </source>
</evidence>
<dbReference type="EMBL" id="BPQB01000011">
    <property type="protein sequence ID" value="GJE89038.1"/>
    <property type="molecule type" value="Genomic_DNA"/>
</dbReference>
<dbReference type="InterPro" id="IPR010255">
    <property type="entry name" value="Haem_peroxidase_sf"/>
</dbReference>
<keyword evidence="5 15" id="KW-0732">Signal</keyword>
<dbReference type="GO" id="GO:0020037">
    <property type="term" value="F:heme binding"/>
    <property type="evidence" value="ECO:0007669"/>
    <property type="project" value="UniProtKB-UniRule"/>
</dbReference>
<dbReference type="GO" id="GO:0004601">
    <property type="term" value="F:peroxidase activity"/>
    <property type="evidence" value="ECO:0007669"/>
    <property type="project" value="UniProtKB-KW"/>
</dbReference>
<evidence type="ECO:0000256" key="5">
    <source>
        <dbReference type="ARBA" id="ARBA00022729"/>
    </source>
</evidence>
<dbReference type="GO" id="GO:0042744">
    <property type="term" value="P:hydrogen peroxide catabolic process"/>
    <property type="evidence" value="ECO:0007669"/>
    <property type="project" value="TreeGrafter"/>
</dbReference>
<evidence type="ECO:0000256" key="10">
    <source>
        <dbReference type="ARBA" id="ARBA00023185"/>
    </source>
</evidence>
<keyword evidence="7 12" id="KW-0408">Iron</keyword>
<feature type="binding site" evidence="12">
    <location>
        <position position="98"/>
    </location>
    <ligand>
        <name>Ca(2+)</name>
        <dbReference type="ChEBI" id="CHEBI:29108"/>
        <label>1</label>
    </ligand>
</feature>
<feature type="binding site" evidence="12">
    <location>
        <position position="222"/>
    </location>
    <ligand>
        <name>Ca(2+)</name>
        <dbReference type="ChEBI" id="CHEBI:29108"/>
        <label>2</label>
    </ligand>
</feature>
<dbReference type="GO" id="GO:0046274">
    <property type="term" value="P:lignin catabolic process"/>
    <property type="evidence" value="ECO:0007669"/>
    <property type="project" value="UniProtKB-KW"/>
</dbReference>
<evidence type="ECO:0000256" key="8">
    <source>
        <dbReference type="ARBA" id="ARBA00023157"/>
    </source>
</evidence>
<keyword evidence="4 12" id="KW-0479">Metal-binding</keyword>
<comment type="similarity">
    <text evidence="1 15">Belongs to the peroxidase family. Ligninase subfamily.</text>
</comment>
<dbReference type="GO" id="GO:0034599">
    <property type="term" value="P:cellular response to oxidative stress"/>
    <property type="evidence" value="ECO:0007669"/>
    <property type="project" value="InterPro"/>
</dbReference>
<feature type="disulfide bond" evidence="14">
    <location>
        <begin position="42"/>
        <end position="313"/>
    </location>
</feature>
<proteinExistence type="inferred from homology"/>
<dbReference type="GO" id="GO:0046872">
    <property type="term" value="F:metal ion binding"/>
    <property type="evidence" value="ECO:0007669"/>
    <property type="project" value="UniProtKB-UniRule"/>
</dbReference>
<reference evidence="18 19" key="1">
    <citation type="submission" date="2021-08" db="EMBL/GenBank/DDBJ databases">
        <title>Draft Genome Sequence of Phanerochaete sordida strain YK-624.</title>
        <authorList>
            <person name="Mori T."/>
            <person name="Dohra H."/>
            <person name="Suzuki T."/>
            <person name="Kawagishi H."/>
            <person name="Hirai H."/>
        </authorList>
    </citation>
    <scope>NUCLEOTIDE SEQUENCE [LARGE SCALE GENOMIC DNA]</scope>
    <source>
        <strain evidence="18 19">YK-624</strain>
    </source>
</reference>
<dbReference type="CDD" id="cd00692">
    <property type="entry name" value="ligninase"/>
    <property type="match status" value="1"/>
</dbReference>
<dbReference type="PROSITE" id="PS50873">
    <property type="entry name" value="PEROXIDASE_4"/>
    <property type="match status" value="1"/>
</dbReference>
<dbReference type="Pfam" id="PF11895">
    <property type="entry name" value="Peroxidase_ext"/>
    <property type="match status" value="1"/>
</dbReference>
<dbReference type="GO" id="GO:0000302">
    <property type="term" value="P:response to reactive oxygen species"/>
    <property type="evidence" value="ECO:0007669"/>
    <property type="project" value="TreeGrafter"/>
</dbReference>
<dbReference type="EC" id="1.11.1.-" evidence="15"/>
<accession>A0A9P3LCC7</accession>
<feature type="binding site" evidence="12">
    <location>
        <position position="224"/>
    </location>
    <ligand>
        <name>Ca(2+)</name>
        <dbReference type="ChEBI" id="CHEBI:29108"/>
        <label>2</label>
    </ligand>
</feature>
<keyword evidence="8 14" id="KW-1015">Disulfide bond</keyword>
<feature type="disulfide bond" evidence="14">
    <location>
        <begin position="62"/>
        <end position="148"/>
    </location>
</feature>
<dbReference type="InterPro" id="IPR044831">
    <property type="entry name" value="Ccp1-like"/>
</dbReference>
<comment type="cofactor">
    <cofactor evidence="12">
        <name>heme b</name>
        <dbReference type="ChEBI" id="CHEBI:60344"/>
    </cofactor>
    <text evidence="12">Binds 1 heme b (iron(II)-protoporphyrin IX) group per subunit.</text>
</comment>
<feature type="active site" description="Proton acceptor" evidence="11">
    <location>
        <position position="75"/>
    </location>
</feature>
<evidence type="ECO:0000256" key="7">
    <source>
        <dbReference type="ARBA" id="ARBA00023004"/>
    </source>
</evidence>
<gene>
    <name evidence="18" type="ORF">PsYK624_051280</name>
</gene>
<evidence type="ECO:0000256" key="12">
    <source>
        <dbReference type="PIRSR" id="PIRSR601621-2"/>
    </source>
</evidence>
<dbReference type="PANTHER" id="PTHR31356:SF66">
    <property type="entry name" value="CATALASE-PEROXIDASE"/>
    <property type="match status" value="1"/>
</dbReference>
<feature type="domain" description="Plant heme peroxidase family profile" evidence="17">
    <location>
        <begin position="121"/>
        <end position="317"/>
    </location>
</feature>
<evidence type="ECO:0000259" key="17">
    <source>
        <dbReference type="PROSITE" id="PS50873"/>
    </source>
</evidence>
<feature type="disulfide bond" evidence="14">
    <location>
        <begin position="31"/>
        <end position="43"/>
    </location>
</feature>
<dbReference type="InterPro" id="IPR002016">
    <property type="entry name" value="Haem_peroxidase"/>
</dbReference>
<feature type="binding site" evidence="12">
    <location>
        <position position="96"/>
    </location>
    <ligand>
        <name>Ca(2+)</name>
        <dbReference type="ChEBI" id="CHEBI:29108"/>
        <label>1</label>
    </ligand>
</feature>
<sequence>MAFKQLVAAISLALSLQVASAAVAKTKRATCSNGATVGDASCCSWFDVLDDIQQNLFNGAQCGAEAHESIRLVFHDAIAISPALESQGKFGGGGADGSIMIFDSVETAFHPNIGLDEIVNLQKPFVSKHAVTPGDFIAFAGAVAMSNCPGAPQMNFFTGRAPATQAAPDGLVPEPFHTVDQIINRVNDAGEFDELELVWMLSAHSVAAANDIDPTIQGLPFDSTPGVFDSQFFVETQLRGTAFPGTGGNEGEVESPLPGEMRLQSDSGIARDPRTACEWQSFVNNQSKLVSDFQFIFLALTQLGQNPDAMVDCSDVIPISKPAPNNTPGFSFFPAGKTMADVEQACAETPFPSLSSLPGPETSVTRITPPPGA</sequence>
<feature type="binding site" description="axial binding residue" evidence="12">
    <location>
        <position position="204"/>
    </location>
    <ligand>
        <name>heme b</name>
        <dbReference type="ChEBI" id="CHEBI:60344"/>
    </ligand>
    <ligandPart>
        <name>Fe</name>
        <dbReference type="ChEBI" id="CHEBI:18248"/>
    </ligandPart>
</feature>